<evidence type="ECO:0008006" key="4">
    <source>
        <dbReference type="Google" id="ProtNLM"/>
    </source>
</evidence>
<dbReference type="PANTHER" id="PTHR47481">
    <property type="match status" value="1"/>
</dbReference>
<organism evidence="2 3">
    <name type="scientific">Solanum tuberosum</name>
    <name type="common">Potato</name>
    <dbReference type="NCBI Taxonomy" id="4113"/>
    <lineage>
        <taxon>Eukaryota</taxon>
        <taxon>Viridiplantae</taxon>
        <taxon>Streptophyta</taxon>
        <taxon>Embryophyta</taxon>
        <taxon>Tracheophyta</taxon>
        <taxon>Spermatophyta</taxon>
        <taxon>Magnoliopsida</taxon>
        <taxon>eudicotyledons</taxon>
        <taxon>Gunneridae</taxon>
        <taxon>Pentapetalae</taxon>
        <taxon>asterids</taxon>
        <taxon>lamiids</taxon>
        <taxon>Solanales</taxon>
        <taxon>Solanaceae</taxon>
        <taxon>Solanoideae</taxon>
        <taxon>Solaneae</taxon>
        <taxon>Solanum</taxon>
    </lineage>
</organism>
<feature type="compositionally biased region" description="Basic and acidic residues" evidence="1">
    <location>
        <begin position="225"/>
        <end position="234"/>
    </location>
</feature>
<proteinExistence type="predicted"/>
<reference evidence="2 3" key="1">
    <citation type="journal article" date="2021" name="bioRxiv">
        <title>Chromosome-scale and haplotype-resolved genome assembly of a tetraploid potato cultivar.</title>
        <authorList>
            <person name="Sun H."/>
            <person name="Jiao W.-B."/>
            <person name="Krause K."/>
            <person name="Campoy J.A."/>
            <person name="Goel M."/>
            <person name="Folz-Donahue K."/>
            <person name="Kukat C."/>
            <person name="Huettel B."/>
            <person name="Schneeberger K."/>
        </authorList>
    </citation>
    <scope>NUCLEOTIDE SEQUENCE [LARGE SCALE GENOMIC DNA]</scope>
    <source>
        <strain evidence="2">SolTubOtavaFocal</strain>
        <tissue evidence="2">Leaves</tissue>
    </source>
</reference>
<evidence type="ECO:0000313" key="3">
    <source>
        <dbReference type="Proteomes" id="UP000826656"/>
    </source>
</evidence>
<gene>
    <name evidence="2" type="ORF">KY290_027735</name>
</gene>
<evidence type="ECO:0000256" key="1">
    <source>
        <dbReference type="SAM" id="MobiDB-lite"/>
    </source>
</evidence>
<evidence type="ECO:0000313" key="2">
    <source>
        <dbReference type="EMBL" id="KAH0748503.1"/>
    </source>
</evidence>
<dbReference type="Pfam" id="PF14223">
    <property type="entry name" value="Retrotran_gag_2"/>
    <property type="match status" value="1"/>
</dbReference>
<dbReference type="EMBL" id="JAIVGD010000019">
    <property type="protein sequence ID" value="KAH0748503.1"/>
    <property type="molecule type" value="Genomic_DNA"/>
</dbReference>
<dbReference type="Proteomes" id="UP000826656">
    <property type="component" value="Unassembled WGS sequence"/>
</dbReference>
<feature type="region of interest" description="Disordered" evidence="1">
    <location>
        <begin position="216"/>
        <end position="248"/>
    </location>
</feature>
<sequence length="262" mass="29989">MTDLQAIGGVKKLNHQNNKTWMTCMTSYMEGQDLWEVVNGNEVKPGEEEPNGTLIKWKIKAGKTLFALKTTIEEDVLEHIRDAGTPKEAWDTLVALFSKKKNTRLQLFESELLSIAQNYMSIAQYLHKVKSICREISKLEPTTPIRETRMKRIIIHGLRSEYRNFVTAILGWKIQPSLVELENMFVGQEAMAKQMGGVSQKGEEEALYINKSRGNSKQYNVCGSKRSDNKENNHQGKRNYHPGGASKNYWGENKRFEGKCHH</sequence>
<keyword evidence="3" id="KW-1185">Reference proteome</keyword>
<comment type="caution">
    <text evidence="2">The sequence shown here is derived from an EMBL/GenBank/DDBJ whole genome shotgun (WGS) entry which is preliminary data.</text>
</comment>
<protein>
    <recommendedName>
        <fullName evidence="4">DUF4219 domain-containing protein</fullName>
    </recommendedName>
</protein>
<dbReference type="PANTHER" id="PTHR47481:SF36">
    <property type="entry name" value="CCHC-TYPE DOMAIN-CONTAINING PROTEIN"/>
    <property type="match status" value="1"/>
</dbReference>
<name>A0ABQ7UFX3_SOLTU</name>
<accession>A0ABQ7UFX3</accession>